<proteinExistence type="predicted"/>
<dbReference type="AlphaFoldDB" id="A0A5C5ZKU4"/>
<evidence type="ECO:0000313" key="3">
    <source>
        <dbReference type="Proteomes" id="UP000315440"/>
    </source>
</evidence>
<protein>
    <submittedName>
        <fullName evidence="2">Uncharacterized protein</fullName>
    </submittedName>
</protein>
<sequence precursor="true">MILRAALMLTMAVGMVALPTTASQAAVVIDDEGDDVEIVGSGFIALTTVFQGFGTRFILDGFTVAGTSRPSDDLNIDAEDAGFFLDLIAILNVKRCEIDVDGSAGTDVVIKIASDNLDDVEDVENVISFP</sequence>
<feature type="chain" id="PRO_5023078844" evidence="1">
    <location>
        <begin position="26"/>
        <end position="130"/>
    </location>
</feature>
<name>A0A5C5ZKU4_9BACT</name>
<evidence type="ECO:0000256" key="1">
    <source>
        <dbReference type="SAM" id="SignalP"/>
    </source>
</evidence>
<keyword evidence="3" id="KW-1185">Reference proteome</keyword>
<dbReference type="EMBL" id="SJPQ01000003">
    <property type="protein sequence ID" value="TWT87421.1"/>
    <property type="molecule type" value="Genomic_DNA"/>
</dbReference>
<gene>
    <name evidence="2" type="ORF">Mal64_29600</name>
</gene>
<comment type="caution">
    <text evidence="2">The sequence shown here is derived from an EMBL/GenBank/DDBJ whole genome shotgun (WGS) entry which is preliminary data.</text>
</comment>
<accession>A0A5C5ZKU4</accession>
<dbReference type="Proteomes" id="UP000315440">
    <property type="component" value="Unassembled WGS sequence"/>
</dbReference>
<reference evidence="2 3" key="1">
    <citation type="submission" date="2019-02" db="EMBL/GenBank/DDBJ databases">
        <title>Deep-cultivation of Planctomycetes and their phenomic and genomic characterization uncovers novel biology.</title>
        <authorList>
            <person name="Wiegand S."/>
            <person name="Jogler M."/>
            <person name="Boedeker C."/>
            <person name="Pinto D."/>
            <person name="Vollmers J."/>
            <person name="Rivas-Marin E."/>
            <person name="Kohn T."/>
            <person name="Peeters S.H."/>
            <person name="Heuer A."/>
            <person name="Rast P."/>
            <person name="Oberbeckmann S."/>
            <person name="Bunk B."/>
            <person name="Jeske O."/>
            <person name="Meyerdierks A."/>
            <person name="Storesund J.E."/>
            <person name="Kallscheuer N."/>
            <person name="Luecker S."/>
            <person name="Lage O.M."/>
            <person name="Pohl T."/>
            <person name="Merkel B.J."/>
            <person name="Hornburger P."/>
            <person name="Mueller R.-W."/>
            <person name="Bruemmer F."/>
            <person name="Labrenz M."/>
            <person name="Spormann A.M."/>
            <person name="Op Den Camp H."/>
            <person name="Overmann J."/>
            <person name="Amann R."/>
            <person name="Jetten M.S.M."/>
            <person name="Mascher T."/>
            <person name="Medema M.H."/>
            <person name="Devos D.P."/>
            <person name="Kaster A.-K."/>
            <person name="Ovreas L."/>
            <person name="Rohde M."/>
            <person name="Galperin M.Y."/>
            <person name="Jogler C."/>
        </authorList>
    </citation>
    <scope>NUCLEOTIDE SEQUENCE [LARGE SCALE GENOMIC DNA]</scope>
    <source>
        <strain evidence="2 3">Mal64</strain>
    </source>
</reference>
<organism evidence="2 3">
    <name type="scientific">Pseudobythopirellula maris</name>
    <dbReference type="NCBI Taxonomy" id="2527991"/>
    <lineage>
        <taxon>Bacteria</taxon>
        <taxon>Pseudomonadati</taxon>
        <taxon>Planctomycetota</taxon>
        <taxon>Planctomycetia</taxon>
        <taxon>Pirellulales</taxon>
        <taxon>Lacipirellulaceae</taxon>
        <taxon>Pseudobythopirellula</taxon>
    </lineage>
</organism>
<keyword evidence="1" id="KW-0732">Signal</keyword>
<feature type="signal peptide" evidence="1">
    <location>
        <begin position="1"/>
        <end position="25"/>
    </location>
</feature>
<evidence type="ECO:0000313" key="2">
    <source>
        <dbReference type="EMBL" id="TWT87421.1"/>
    </source>
</evidence>